<name>A0A0A9BZ46_ARUDO</name>
<evidence type="ECO:0000313" key="1">
    <source>
        <dbReference type="EMBL" id="JAD66435.1"/>
    </source>
</evidence>
<reference evidence="1" key="1">
    <citation type="submission" date="2014-09" db="EMBL/GenBank/DDBJ databases">
        <authorList>
            <person name="Magalhaes I.L.F."/>
            <person name="Oliveira U."/>
            <person name="Santos F.R."/>
            <person name="Vidigal T.H.D.A."/>
            <person name="Brescovit A.D."/>
            <person name="Santos A.J."/>
        </authorList>
    </citation>
    <scope>NUCLEOTIDE SEQUENCE</scope>
    <source>
        <tissue evidence="1">Shoot tissue taken approximately 20 cm above the soil surface</tissue>
    </source>
</reference>
<sequence length="46" mass="5459">MCVLTYEKNDWQHSALFDIQQQIFRRMMDILSTAVDYGCGGQLERF</sequence>
<accession>A0A0A9BZ46</accession>
<protein>
    <submittedName>
        <fullName evidence="1">Uncharacterized protein</fullName>
    </submittedName>
</protein>
<organism evidence="1">
    <name type="scientific">Arundo donax</name>
    <name type="common">Giant reed</name>
    <name type="synonym">Donax arundinaceus</name>
    <dbReference type="NCBI Taxonomy" id="35708"/>
    <lineage>
        <taxon>Eukaryota</taxon>
        <taxon>Viridiplantae</taxon>
        <taxon>Streptophyta</taxon>
        <taxon>Embryophyta</taxon>
        <taxon>Tracheophyta</taxon>
        <taxon>Spermatophyta</taxon>
        <taxon>Magnoliopsida</taxon>
        <taxon>Liliopsida</taxon>
        <taxon>Poales</taxon>
        <taxon>Poaceae</taxon>
        <taxon>PACMAD clade</taxon>
        <taxon>Arundinoideae</taxon>
        <taxon>Arundineae</taxon>
        <taxon>Arundo</taxon>
    </lineage>
</organism>
<dbReference type="AlphaFoldDB" id="A0A0A9BZ46"/>
<proteinExistence type="predicted"/>
<reference evidence="1" key="2">
    <citation type="journal article" date="2015" name="Data Brief">
        <title>Shoot transcriptome of the giant reed, Arundo donax.</title>
        <authorList>
            <person name="Barrero R.A."/>
            <person name="Guerrero F.D."/>
            <person name="Moolhuijzen P."/>
            <person name="Goolsby J.A."/>
            <person name="Tidwell J."/>
            <person name="Bellgard S.E."/>
            <person name="Bellgard M.I."/>
        </authorList>
    </citation>
    <scope>NUCLEOTIDE SEQUENCE</scope>
    <source>
        <tissue evidence="1">Shoot tissue taken approximately 20 cm above the soil surface</tissue>
    </source>
</reference>
<dbReference type="EMBL" id="GBRH01231460">
    <property type="protein sequence ID" value="JAD66435.1"/>
    <property type="molecule type" value="Transcribed_RNA"/>
</dbReference>